<feature type="transmembrane region" description="Helical" evidence="1">
    <location>
        <begin position="143"/>
        <end position="165"/>
    </location>
</feature>
<feature type="domain" description="Sulfatase N-terminal" evidence="2">
    <location>
        <begin position="189"/>
        <end position="469"/>
    </location>
</feature>
<keyword evidence="1" id="KW-0472">Membrane</keyword>
<gene>
    <name evidence="3" type="ORF">JYB65_11770</name>
</gene>
<keyword evidence="3" id="KW-0378">Hydrolase</keyword>
<sequence length="831" mass="95061">MFGKINDLESKQKASISFFLSFTLFVFGPLELYLDNKEELWFGIMSLTPIIIIGGSLSFLSLYFLMSNRSSLNKYIKATLFGIAISTYLQGNFLVINYGLLDGSAIEWKQYTIWQIISLVLWTFCILASIIATKKIYGKFNKFTFIVSTVLSGVQVIALIVLIAISGVGGKDKTVLTTEGIFDVSTTKNIAVFIVDSMDTSYFNQALETYPELNKTFNDFTYYKNVIGMYPSTKGAIPYILTGDKYLNGLPYNEYIEKAWRNNPLALELKKNNFNCGVYTSSSFISTSADLINMQQSTPQIKSYETLYKEYAKLVLFKYSPDILKKYFVLEFDTFDNLKDSSQDVYSMDTRNIYKLLKNSGINPCKEKIFRVYHYEGSHLPFTLDENLNEVSKSSAVKQTKGALKIVEDYIKLLKENNCYDNSMIVVMADHGATELHQKPTLLIKYPKQHHNFNISDVEASYSDLMPTLISQICRDYKKYGESLKDIQKGNNRKREFYYYEWDDSWDKQYLPDIKKYTTTKTTNELGDNEFSGKIYTKNGIVNGCIPRKYKWEQRFSFLEKDDRSAIVKGISPVEKDFAWSLGEKTELKLNINKNPKGDVKLILNIPFILGEKQRIKFFINNKYICEKDINSTEHILTVVIPKDFFRKGQNVIVFQYPDARSPQSLGTSTDTRVLAVAYTTMVLSQKNLYQDILDIKYNGEISFKPGGQSSQLQLENWYTQEEDGIWTSESSTMTFYTESASDIQMNLYYNKFLGSGSTTIYVNGEKVKQINGEEASPIKIVIPKGLLNAGKNQLITFETLNAKSPKELGLSEDQRKLGIFVTKIAFKITK</sequence>
<evidence type="ECO:0000256" key="1">
    <source>
        <dbReference type="SAM" id="Phobius"/>
    </source>
</evidence>
<dbReference type="RefSeq" id="WP_206582886.1">
    <property type="nucleotide sequence ID" value="NZ_JAFJZZ010000006.1"/>
</dbReference>
<protein>
    <submittedName>
        <fullName evidence="3">Sulfatase-like hydrolase/transferase</fullName>
    </submittedName>
</protein>
<dbReference type="Pfam" id="PF00884">
    <property type="entry name" value="Sulfatase"/>
    <property type="match status" value="1"/>
</dbReference>
<name>A0A939IHP2_CLOAM</name>
<dbReference type="InterPro" id="IPR017850">
    <property type="entry name" value="Alkaline_phosphatase_core_sf"/>
</dbReference>
<keyword evidence="1" id="KW-1133">Transmembrane helix</keyword>
<feature type="transmembrane region" description="Helical" evidence="1">
    <location>
        <begin position="78"/>
        <end position="100"/>
    </location>
</feature>
<comment type="caution">
    <text evidence="3">The sequence shown here is derived from an EMBL/GenBank/DDBJ whole genome shotgun (WGS) entry which is preliminary data.</text>
</comment>
<reference evidence="3" key="1">
    <citation type="submission" date="2021-02" db="EMBL/GenBank/DDBJ databases">
        <title>Abyssanaerobacter marinus gen.nov., sp., nov, anaerobic bacterium isolated from the Onnuri vent field of Indian Ocean and suggestion of Mogibacteriaceae fam. nov., and proposal of reclassification of ambiguous this family's genus member.</title>
        <authorList>
            <person name="Kim Y.J."/>
            <person name="Yang J.-A."/>
        </authorList>
    </citation>
    <scope>NUCLEOTIDE SEQUENCE</scope>
    <source>
        <strain evidence="3">DSM 2634</strain>
    </source>
</reference>
<dbReference type="GO" id="GO:0016787">
    <property type="term" value="F:hydrolase activity"/>
    <property type="evidence" value="ECO:0007669"/>
    <property type="project" value="UniProtKB-KW"/>
</dbReference>
<organism evidence="3 4">
    <name type="scientific">Clostridium aminobutyricum</name>
    <dbReference type="NCBI Taxonomy" id="33953"/>
    <lineage>
        <taxon>Bacteria</taxon>
        <taxon>Bacillati</taxon>
        <taxon>Bacillota</taxon>
        <taxon>Clostridia</taxon>
        <taxon>Eubacteriales</taxon>
        <taxon>Clostridiaceae</taxon>
        <taxon>Clostridium</taxon>
    </lineage>
</organism>
<proteinExistence type="predicted"/>
<dbReference type="SUPFAM" id="SSF53649">
    <property type="entry name" value="Alkaline phosphatase-like"/>
    <property type="match status" value="1"/>
</dbReference>
<feature type="transmembrane region" description="Helical" evidence="1">
    <location>
        <begin position="14"/>
        <end position="34"/>
    </location>
</feature>
<evidence type="ECO:0000313" key="3">
    <source>
        <dbReference type="EMBL" id="MBN7774042.1"/>
    </source>
</evidence>
<evidence type="ECO:0000259" key="2">
    <source>
        <dbReference type="Pfam" id="PF00884"/>
    </source>
</evidence>
<dbReference type="InterPro" id="IPR000917">
    <property type="entry name" value="Sulfatase_N"/>
</dbReference>
<keyword evidence="4" id="KW-1185">Reference proteome</keyword>
<evidence type="ECO:0000313" key="4">
    <source>
        <dbReference type="Proteomes" id="UP000664545"/>
    </source>
</evidence>
<dbReference type="Gene3D" id="3.40.720.10">
    <property type="entry name" value="Alkaline Phosphatase, subunit A"/>
    <property type="match status" value="1"/>
</dbReference>
<keyword evidence="1" id="KW-0812">Transmembrane</keyword>
<accession>A0A939IHP2</accession>
<dbReference type="EMBL" id="JAFJZZ010000006">
    <property type="protein sequence ID" value="MBN7774042.1"/>
    <property type="molecule type" value="Genomic_DNA"/>
</dbReference>
<feature type="transmembrane region" description="Helical" evidence="1">
    <location>
        <begin position="112"/>
        <end position="131"/>
    </location>
</feature>
<dbReference type="AlphaFoldDB" id="A0A939IHP2"/>
<dbReference type="Proteomes" id="UP000664545">
    <property type="component" value="Unassembled WGS sequence"/>
</dbReference>
<feature type="transmembrane region" description="Helical" evidence="1">
    <location>
        <begin position="40"/>
        <end position="66"/>
    </location>
</feature>